<reference evidence="1 2" key="1">
    <citation type="submission" date="2024-11" db="EMBL/GenBank/DDBJ databases">
        <title>Adaptive evolution of stress response genes in parasites aligns with host niche diversity.</title>
        <authorList>
            <person name="Hahn C."/>
            <person name="Resl P."/>
        </authorList>
    </citation>
    <scope>NUCLEOTIDE SEQUENCE [LARGE SCALE GENOMIC DNA]</scope>
    <source>
        <strain evidence="1">EGGRZ-B1_66</strain>
        <tissue evidence="1">Body</tissue>
    </source>
</reference>
<organism evidence="1 2">
    <name type="scientific">Cichlidogyrus casuarinus</name>
    <dbReference type="NCBI Taxonomy" id="1844966"/>
    <lineage>
        <taxon>Eukaryota</taxon>
        <taxon>Metazoa</taxon>
        <taxon>Spiralia</taxon>
        <taxon>Lophotrochozoa</taxon>
        <taxon>Platyhelminthes</taxon>
        <taxon>Monogenea</taxon>
        <taxon>Monopisthocotylea</taxon>
        <taxon>Dactylogyridea</taxon>
        <taxon>Ancyrocephalidae</taxon>
        <taxon>Cichlidogyrus</taxon>
    </lineage>
</organism>
<accession>A0ABD2QLE8</accession>
<dbReference type="AlphaFoldDB" id="A0ABD2QLE8"/>
<keyword evidence="1" id="KW-0255">Endonuclease</keyword>
<dbReference type="GO" id="GO:0004519">
    <property type="term" value="F:endonuclease activity"/>
    <property type="evidence" value="ECO:0007669"/>
    <property type="project" value="UniProtKB-KW"/>
</dbReference>
<name>A0ABD2QLE8_9PLAT</name>
<protein>
    <submittedName>
        <fullName evidence="1">Crossover junction endonuclease eme1</fullName>
    </submittedName>
</protein>
<dbReference type="InterPro" id="IPR042530">
    <property type="entry name" value="EME1/EME2_C"/>
</dbReference>
<evidence type="ECO:0000313" key="2">
    <source>
        <dbReference type="Proteomes" id="UP001626550"/>
    </source>
</evidence>
<keyword evidence="1" id="KW-0378">Hydrolase</keyword>
<sequence length="204" mass="23232">MFPQFVYVVTPKILNRYSHSEDGIRKFEQHLAMFPHPVYIFYYGTFPKSKEFNLTSIAVRVQCNFDLKASSFHMLNDVTELAQLVSAHTKVFSKAKAVANHPFKAGRLEEKCGLSFLPKTVKKTTNGPGRPPNEQSIKAANPEFWEEAIAIWVKKVWLSQLTQFKGVTDQIANAFALVYPTPKMLFDAVQSSNRQLILSRNFSL</sequence>
<keyword evidence="1" id="KW-0540">Nuclease</keyword>
<dbReference type="Gene3D" id="1.10.150.670">
    <property type="entry name" value="Crossover junction endonuclease EME1, DNA-binding domain"/>
    <property type="match status" value="1"/>
</dbReference>
<proteinExistence type="predicted"/>
<keyword evidence="2" id="KW-1185">Reference proteome</keyword>
<comment type="caution">
    <text evidence="1">The sequence shown here is derived from an EMBL/GenBank/DDBJ whole genome shotgun (WGS) entry which is preliminary data.</text>
</comment>
<gene>
    <name evidence="1" type="primary">EME1</name>
    <name evidence="1" type="ORF">Ciccas_000968</name>
</gene>
<evidence type="ECO:0000313" key="1">
    <source>
        <dbReference type="EMBL" id="KAL3320356.1"/>
    </source>
</evidence>
<dbReference type="Proteomes" id="UP001626550">
    <property type="component" value="Unassembled WGS sequence"/>
</dbReference>
<dbReference type="EMBL" id="JBJKFK010000058">
    <property type="protein sequence ID" value="KAL3320356.1"/>
    <property type="molecule type" value="Genomic_DNA"/>
</dbReference>